<dbReference type="EMBL" id="JAAALK010000086">
    <property type="protein sequence ID" value="KAG8082157.1"/>
    <property type="molecule type" value="Genomic_DNA"/>
</dbReference>
<reference evidence="1" key="2">
    <citation type="submission" date="2021-02" db="EMBL/GenBank/DDBJ databases">
        <authorList>
            <person name="Kimball J.A."/>
            <person name="Haas M.W."/>
            <person name="Macchietto M."/>
            <person name="Kono T."/>
            <person name="Duquette J."/>
            <person name="Shao M."/>
        </authorList>
    </citation>
    <scope>NUCLEOTIDE SEQUENCE</scope>
    <source>
        <tissue evidence="1">Fresh leaf tissue</tissue>
    </source>
</reference>
<sequence length="70" mass="8153">MHISLTNYRILTLDQHLPCKRCVDPATELPNTKLYRSISKLRFLMCYRMSAKDKFLSAAGNSWILFIVMS</sequence>
<name>A0A8J5VRV6_ZIZPA</name>
<accession>A0A8J5VRV6</accession>
<gene>
    <name evidence="1" type="ORF">GUJ93_ZPchr0014g47082</name>
</gene>
<organism evidence="1 2">
    <name type="scientific">Zizania palustris</name>
    <name type="common">Northern wild rice</name>
    <dbReference type="NCBI Taxonomy" id="103762"/>
    <lineage>
        <taxon>Eukaryota</taxon>
        <taxon>Viridiplantae</taxon>
        <taxon>Streptophyta</taxon>
        <taxon>Embryophyta</taxon>
        <taxon>Tracheophyta</taxon>
        <taxon>Spermatophyta</taxon>
        <taxon>Magnoliopsida</taxon>
        <taxon>Liliopsida</taxon>
        <taxon>Poales</taxon>
        <taxon>Poaceae</taxon>
        <taxon>BOP clade</taxon>
        <taxon>Oryzoideae</taxon>
        <taxon>Oryzeae</taxon>
        <taxon>Zizaniinae</taxon>
        <taxon>Zizania</taxon>
    </lineage>
</organism>
<proteinExistence type="predicted"/>
<protein>
    <submittedName>
        <fullName evidence="1">Uncharacterized protein</fullName>
    </submittedName>
</protein>
<evidence type="ECO:0000313" key="2">
    <source>
        <dbReference type="Proteomes" id="UP000729402"/>
    </source>
</evidence>
<keyword evidence="2" id="KW-1185">Reference proteome</keyword>
<reference evidence="1" key="1">
    <citation type="journal article" date="2021" name="bioRxiv">
        <title>Whole Genome Assembly and Annotation of Northern Wild Rice, Zizania palustris L., Supports a Whole Genome Duplication in the Zizania Genus.</title>
        <authorList>
            <person name="Haas M."/>
            <person name="Kono T."/>
            <person name="Macchietto M."/>
            <person name="Millas R."/>
            <person name="McGilp L."/>
            <person name="Shao M."/>
            <person name="Duquette J."/>
            <person name="Hirsch C.N."/>
            <person name="Kimball J."/>
        </authorList>
    </citation>
    <scope>NUCLEOTIDE SEQUENCE</scope>
    <source>
        <tissue evidence="1">Fresh leaf tissue</tissue>
    </source>
</reference>
<evidence type="ECO:0000313" key="1">
    <source>
        <dbReference type="EMBL" id="KAG8082157.1"/>
    </source>
</evidence>
<dbReference type="AlphaFoldDB" id="A0A8J5VRV6"/>
<comment type="caution">
    <text evidence="1">The sequence shown here is derived from an EMBL/GenBank/DDBJ whole genome shotgun (WGS) entry which is preliminary data.</text>
</comment>
<dbReference type="Proteomes" id="UP000729402">
    <property type="component" value="Unassembled WGS sequence"/>
</dbReference>